<dbReference type="InterPro" id="IPR045524">
    <property type="entry name" value="DUF6473"/>
</dbReference>
<evidence type="ECO:0000313" key="3">
    <source>
        <dbReference type="Proteomes" id="UP000199356"/>
    </source>
</evidence>
<protein>
    <recommendedName>
        <fullName evidence="1">DUF6473 domain-containing protein</fullName>
    </recommendedName>
</protein>
<evidence type="ECO:0000313" key="2">
    <source>
        <dbReference type="EMBL" id="SFO82545.1"/>
    </source>
</evidence>
<dbReference type="RefSeq" id="WP_093416084.1">
    <property type="nucleotide sequence ID" value="NZ_FOXA01000001.1"/>
</dbReference>
<evidence type="ECO:0000259" key="1">
    <source>
        <dbReference type="Pfam" id="PF20078"/>
    </source>
</evidence>
<accession>A0A1I5KBY9</accession>
<dbReference type="AlphaFoldDB" id="A0A1I5KBY9"/>
<dbReference type="STRING" id="441119.SAMN04488047_10115"/>
<dbReference type="Pfam" id="PF20078">
    <property type="entry name" value="DUF6473"/>
    <property type="match status" value="1"/>
</dbReference>
<sequence>MAFHDTVERGIDYDLCSYGTSRLPFRGPCRDPGGGYAVALGGSETFGRYVKHPFPDLIEVDIGICLNLGCVIAGPTAFLSDPTVMDLVTGAQVVVLQITGAHNLSNPFFRVHRRRNDRFLHATDALRDLYPELDFTEVHFVRHLLGTLESADATRFAVVRDALRSAWTDSFAELRAAATGRVIPLWIARRTPDAPADRLSDGDPSYVTRAMADRVFGAGHMVEIVRPPVEDDDQEGKVFSRAERAAALQMPGPVAHRLAARALMERIAKADTKKGPPTTTGP</sequence>
<name>A0A1I5KBY9_9RHOB</name>
<reference evidence="2 3" key="1">
    <citation type="submission" date="2016-10" db="EMBL/GenBank/DDBJ databases">
        <authorList>
            <person name="de Groot N.N."/>
        </authorList>
    </citation>
    <scope>NUCLEOTIDE SEQUENCE [LARGE SCALE GENOMIC DNA]</scope>
    <source>
        <strain evidence="2 3">DSM 19547</strain>
    </source>
</reference>
<dbReference type="EMBL" id="FOXA01000001">
    <property type="protein sequence ID" value="SFO82545.1"/>
    <property type="molecule type" value="Genomic_DNA"/>
</dbReference>
<feature type="domain" description="DUF6473" evidence="1">
    <location>
        <begin position="1"/>
        <end position="269"/>
    </location>
</feature>
<keyword evidence="3" id="KW-1185">Reference proteome</keyword>
<gene>
    <name evidence="2" type="ORF">SAMN04488047_10115</name>
</gene>
<dbReference type="Proteomes" id="UP000199356">
    <property type="component" value="Unassembled WGS sequence"/>
</dbReference>
<dbReference type="OrthoDB" id="7838347at2"/>
<organism evidence="2 3">
    <name type="scientific">Tranquillimonas alkanivorans</name>
    <dbReference type="NCBI Taxonomy" id="441119"/>
    <lineage>
        <taxon>Bacteria</taxon>
        <taxon>Pseudomonadati</taxon>
        <taxon>Pseudomonadota</taxon>
        <taxon>Alphaproteobacteria</taxon>
        <taxon>Rhodobacterales</taxon>
        <taxon>Roseobacteraceae</taxon>
        <taxon>Tranquillimonas</taxon>
    </lineage>
</organism>
<proteinExistence type="predicted"/>